<dbReference type="InterPro" id="IPR036866">
    <property type="entry name" value="RibonucZ/Hydroxyglut_hydro"/>
</dbReference>
<dbReference type="PANTHER" id="PTHR47619:SF1">
    <property type="entry name" value="EXODEOXYRIBONUCLEASE WALJ"/>
    <property type="match status" value="1"/>
</dbReference>
<proteinExistence type="predicted"/>
<accession>A0ABW0Q438</accession>
<feature type="domain" description="Metallo-beta-lactamase" evidence="1">
    <location>
        <begin position="12"/>
        <end position="217"/>
    </location>
</feature>
<evidence type="ECO:0000259" key="1">
    <source>
        <dbReference type="SMART" id="SM00849"/>
    </source>
</evidence>
<dbReference type="Pfam" id="PF12706">
    <property type="entry name" value="Lactamase_B_2"/>
    <property type="match status" value="1"/>
</dbReference>
<dbReference type="Gene3D" id="3.60.15.10">
    <property type="entry name" value="Ribonuclease Z/Hydroxyacylglutathione hydrolase-like"/>
    <property type="match status" value="1"/>
</dbReference>
<gene>
    <name evidence="2" type="ORF">ACFPP7_00210</name>
</gene>
<comment type="caution">
    <text evidence="2">The sequence shown here is derived from an EMBL/GenBank/DDBJ whole genome shotgun (WGS) entry which is preliminary data.</text>
</comment>
<dbReference type="EMBL" id="JBHSMX010000003">
    <property type="protein sequence ID" value="MFC5519340.1"/>
    <property type="molecule type" value="Genomic_DNA"/>
</dbReference>
<dbReference type="SUPFAM" id="SSF56281">
    <property type="entry name" value="Metallo-hydrolase/oxidoreductase"/>
    <property type="match status" value="1"/>
</dbReference>
<evidence type="ECO:0000313" key="3">
    <source>
        <dbReference type="Proteomes" id="UP001596084"/>
    </source>
</evidence>
<dbReference type="PANTHER" id="PTHR47619">
    <property type="entry name" value="METALLO-HYDROLASE YYCJ-RELATED"/>
    <property type="match status" value="1"/>
</dbReference>
<dbReference type="SMART" id="SM00849">
    <property type="entry name" value="Lactamase_B"/>
    <property type="match status" value="1"/>
</dbReference>
<name>A0ABW0Q438_9BURK</name>
<dbReference type="InterPro" id="IPR001279">
    <property type="entry name" value="Metallo-B-lactamas"/>
</dbReference>
<protein>
    <submittedName>
        <fullName evidence="2">MBL fold metallo-hydrolase</fullName>
    </submittedName>
</protein>
<organism evidence="2 3">
    <name type="scientific">Polaromonas jejuensis</name>
    <dbReference type="NCBI Taxonomy" id="457502"/>
    <lineage>
        <taxon>Bacteria</taxon>
        <taxon>Pseudomonadati</taxon>
        <taxon>Pseudomonadota</taxon>
        <taxon>Betaproteobacteria</taxon>
        <taxon>Burkholderiales</taxon>
        <taxon>Comamonadaceae</taxon>
        <taxon>Polaromonas</taxon>
    </lineage>
</organism>
<evidence type="ECO:0000313" key="2">
    <source>
        <dbReference type="EMBL" id="MFC5519340.1"/>
    </source>
</evidence>
<dbReference type="InterPro" id="IPR052533">
    <property type="entry name" value="WalJ/YycJ-like"/>
</dbReference>
<dbReference type="Proteomes" id="UP001596084">
    <property type="component" value="Unassembled WGS sequence"/>
</dbReference>
<dbReference type="RefSeq" id="WP_068831597.1">
    <property type="nucleotide sequence ID" value="NZ_JBHSMX010000003.1"/>
</dbReference>
<sequence>MLRFKSLGSGSSGNATLVEAAGGAPFRLLVDCGLGIKHLTYRLGEAGLQPEDIDAVFITHEHGDHIGCARSLSLRHRIPVWMSHGTHAAMGSPDFDGLLRTARDGEAIDLGGLQLTPFSVPHDAREPLQLSCTDGSAKLGILTDLGHATAHVLAHLQACDAMLLECNHDADMLARSAYPAFLKRRVGGPYGHLSNSAAADIARALVHQGLKHLVAAHLSAQNNQPALVQALIAEALSCGPEDIMVAKPDVGTGWLQL</sequence>
<reference evidence="3" key="1">
    <citation type="journal article" date="2019" name="Int. J. Syst. Evol. Microbiol.">
        <title>The Global Catalogue of Microorganisms (GCM) 10K type strain sequencing project: providing services to taxonomists for standard genome sequencing and annotation.</title>
        <authorList>
            <consortium name="The Broad Institute Genomics Platform"/>
            <consortium name="The Broad Institute Genome Sequencing Center for Infectious Disease"/>
            <person name="Wu L."/>
            <person name="Ma J."/>
        </authorList>
    </citation>
    <scope>NUCLEOTIDE SEQUENCE [LARGE SCALE GENOMIC DNA]</scope>
    <source>
        <strain evidence="3">CGMCC 4.7277</strain>
    </source>
</reference>
<keyword evidence="3" id="KW-1185">Reference proteome</keyword>